<evidence type="ECO:0000256" key="1">
    <source>
        <dbReference type="ARBA" id="ARBA00022536"/>
    </source>
</evidence>
<evidence type="ECO:0000256" key="4">
    <source>
        <dbReference type="ARBA" id="ARBA00023157"/>
    </source>
</evidence>
<proteinExistence type="predicted"/>
<evidence type="ECO:0000313" key="8">
    <source>
        <dbReference type="Proteomes" id="UP000275408"/>
    </source>
</evidence>
<feature type="domain" description="EGF-like" evidence="6">
    <location>
        <begin position="139"/>
        <end position="177"/>
    </location>
</feature>
<dbReference type="STRING" id="46731.A0A3M6U2J6"/>
<evidence type="ECO:0000256" key="3">
    <source>
        <dbReference type="ARBA" id="ARBA00022737"/>
    </source>
</evidence>
<feature type="disulfide bond" evidence="5">
    <location>
        <begin position="148"/>
        <end position="165"/>
    </location>
</feature>
<dbReference type="SMART" id="SM00181">
    <property type="entry name" value="EGF"/>
    <property type="match status" value="1"/>
</dbReference>
<comment type="caution">
    <text evidence="5">Lacks conserved residue(s) required for the propagation of feature annotation.</text>
</comment>
<keyword evidence="4 5" id="KW-1015">Disulfide bond</keyword>
<evidence type="ECO:0000313" key="7">
    <source>
        <dbReference type="EMBL" id="RMX47708.1"/>
    </source>
</evidence>
<dbReference type="Gene3D" id="2.10.25.10">
    <property type="entry name" value="Laminin"/>
    <property type="match status" value="1"/>
</dbReference>
<accession>A0A3M6U2J6</accession>
<protein>
    <recommendedName>
        <fullName evidence="6">EGF-like domain-containing protein</fullName>
    </recommendedName>
</protein>
<comment type="caution">
    <text evidence="7">The sequence shown here is derived from an EMBL/GenBank/DDBJ whole genome shotgun (WGS) entry which is preliminary data.</text>
</comment>
<evidence type="ECO:0000256" key="2">
    <source>
        <dbReference type="ARBA" id="ARBA00022729"/>
    </source>
</evidence>
<reference evidence="7 8" key="1">
    <citation type="journal article" date="2018" name="Sci. Rep.">
        <title>Comparative analysis of the Pocillopora damicornis genome highlights role of immune system in coral evolution.</title>
        <authorList>
            <person name="Cunning R."/>
            <person name="Bay R.A."/>
            <person name="Gillette P."/>
            <person name="Baker A.C."/>
            <person name="Traylor-Knowles N."/>
        </authorList>
    </citation>
    <scope>NUCLEOTIDE SEQUENCE [LARGE SCALE GENOMIC DNA]</scope>
    <source>
        <strain evidence="7">RSMAS</strain>
        <tissue evidence="7">Whole animal</tissue>
    </source>
</reference>
<evidence type="ECO:0000259" key="6">
    <source>
        <dbReference type="PROSITE" id="PS50026"/>
    </source>
</evidence>
<dbReference type="OrthoDB" id="5950113at2759"/>
<evidence type="ECO:0000256" key="5">
    <source>
        <dbReference type="PROSITE-ProRule" id="PRU00076"/>
    </source>
</evidence>
<feature type="disulfide bond" evidence="5">
    <location>
        <begin position="167"/>
        <end position="176"/>
    </location>
</feature>
<gene>
    <name evidence="7" type="ORF">pdam_00012328</name>
</gene>
<keyword evidence="1 5" id="KW-0245">EGF-like domain</keyword>
<keyword evidence="2" id="KW-0732">Signal</keyword>
<dbReference type="CDD" id="cd00054">
    <property type="entry name" value="EGF_CA"/>
    <property type="match status" value="1"/>
</dbReference>
<keyword evidence="8" id="KW-1185">Reference proteome</keyword>
<dbReference type="PROSITE" id="PS50026">
    <property type="entry name" value="EGF_3"/>
    <property type="match status" value="1"/>
</dbReference>
<dbReference type="AlphaFoldDB" id="A0A3M6U2J6"/>
<sequence length="336" mass="37738">MAVLKIPYESSLAPKQTVDDVICIHPMAGKKISSDKSHRVDKEFVHKCSNKCDLCRKLEFTSSLAFHGKRLINHLIRTVESLVQDFCSTLCFMEPNCVSYNEVVISSSPSVTKCELNNSTHNEHPQDLKPWANYSYGGTMNTCGQTPCQHDGTCQTGFTDKGYRCVCPKGYEGSNCEITSAMGWIQMTPSTVCFGAKDDSYGIFTTAISGNITTFKLTYQHGHVSCHAPDTSYQSKWGCLWPPLIPNQMATLITDNDRNLLLPTNDYRSNSRGCTFYSLPWATTESPELLFDNFSFPLMVESNQELQIWFSEDLFRWGDSDNGLERTCVAVYGLYV</sequence>
<dbReference type="EMBL" id="RCHS01002377">
    <property type="protein sequence ID" value="RMX47708.1"/>
    <property type="molecule type" value="Genomic_DNA"/>
</dbReference>
<dbReference type="PROSITE" id="PS00022">
    <property type="entry name" value="EGF_1"/>
    <property type="match status" value="1"/>
</dbReference>
<keyword evidence="3" id="KW-0677">Repeat</keyword>
<dbReference type="PROSITE" id="PS01186">
    <property type="entry name" value="EGF_2"/>
    <property type="match status" value="1"/>
</dbReference>
<dbReference type="SUPFAM" id="SSF57196">
    <property type="entry name" value="EGF/Laminin"/>
    <property type="match status" value="1"/>
</dbReference>
<dbReference type="InterPro" id="IPR000742">
    <property type="entry name" value="EGF"/>
</dbReference>
<name>A0A3M6U2J6_POCDA</name>
<dbReference type="FunFam" id="2.10.25.10:FF:000066">
    <property type="entry name" value="FAT atypical cadherin 4"/>
    <property type="match status" value="1"/>
</dbReference>
<organism evidence="7 8">
    <name type="scientific">Pocillopora damicornis</name>
    <name type="common">Cauliflower coral</name>
    <name type="synonym">Millepora damicornis</name>
    <dbReference type="NCBI Taxonomy" id="46731"/>
    <lineage>
        <taxon>Eukaryota</taxon>
        <taxon>Metazoa</taxon>
        <taxon>Cnidaria</taxon>
        <taxon>Anthozoa</taxon>
        <taxon>Hexacorallia</taxon>
        <taxon>Scleractinia</taxon>
        <taxon>Astrocoeniina</taxon>
        <taxon>Pocilloporidae</taxon>
        <taxon>Pocillopora</taxon>
    </lineage>
</organism>
<dbReference type="Pfam" id="PF00008">
    <property type="entry name" value="EGF"/>
    <property type="match status" value="1"/>
</dbReference>
<dbReference type="Proteomes" id="UP000275408">
    <property type="component" value="Unassembled WGS sequence"/>
</dbReference>